<protein>
    <recommendedName>
        <fullName evidence="1">UvrD-like helicase C-terminal domain-containing protein</fullName>
    </recommendedName>
</protein>
<evidence type="ECO:0000313" key="3">
    <source>
        <dbReference type="Proteomes" id="UP000221857"/>
    </source>
</evidence>
<dbReference type="InterPro" id="IPR027417">
    <property type="entry name" value="P-loop_NTPase"/>
</dbReference>
<dbReference type="CDD" id="cd18809">
    <property type="entry name" value="SF1_C_RecD"/>
    <property type="match status" value="1"/>
</dbReference>
<dbReference type="Gene3D" id="2.30.30.780">
    <property type="match status" value="1"/>
</dbReference>
<accession>A0A141HR67</accession>
<dbReference type="SUPFAM" id="SSF52540">
    <property type="entry name" value="P-loop containing nucleoside triphosphate hydrolases"/>
    <property type="match status" value="1"/>
</dbReference>
<dbReference type="KEGG" id="vg:40069638"/>
<dbReference type="Proteomes" id="UP000221857">
    <property type="component" value="Segment"/>
</dbReference>
<dbReference type="RefSeq" id="YP_009594121.1">
    <property type="nucleotide sequence ID" value="NC_041872.1"/>
</dbReference>
<organism evidence="2 3">
    <name type="scientific">Flavobacterium phage FpV4</name>
    <dbReference type="NCBI Taxonomy" id="1740108"/>
    <lineage>
        <taxon>Viruses</taxon>
        <taxon>Duplodnaviria</taxon>
        <taxon>Heunggongvirae</taxon>
        <taxon>Uroviricota</taxon>
        <taxon>Caudoviricetes</taxon>
        <taxon>Fipvunavirus</taxon>
        <taxon>Fipvunavirus Fpv4</taxon>
    </lineage>
</organism>
<evidence type="ECO:0000313" key="2">
    <source>
        <dbReference type="EMBL" id="ALN97178.1"/>
    </source>
</evidence>
<dbReference type="Pfam" id="PF13538">
    <property type="entry name" value="UvrD_C_2"/>
    <property type="match status" value="1"/>
</dbReference>
<reference evidence="2 3" key="1">
    <citation type="journal article" date="2016" name="PLoS ONE">
        <title>Comparative Genome Analysis Provides Insights into the Pathogenicity of Flavobacterium psychrophilum.</title>
        <authorList>
            <person name="Castillo D."/>
            <person name="Christiansen R.H."/>
            <person name="Dalsgaard I."/>
            <person name="Madsen L."/>
            <person name="Espejo R."/>
            <person name="Middelboe M."/>
        </authorList>
    </citation>
    <scope>NUCLEOTIDE SEQUENCE [LARGE SCALE GENOMIC DNA]</scope>
</reference>
<dbReference type="EMBL" id="KT876724">
    <property type="protein sequence ID" value="ALN97178.1"/>
    <property type="molecule type" value="Genomic_DNA"/>
</dbReference>
<feature type="domain" description="UvrD-like helicase C-terminal" evidence="1">
    <location>
        <begin position="229"/>
        <end position="278"/>
    </location>
</feature>
<dbReference type="GeneID" id="40069638"/>
<proteinExistence type="predicted"/>
<keyword evidence="3" id="KW-1185">Reference proteome</keyword>
<dbReference type="Gene3D" id="3.40.50.300">
    <property type="entry name" value="P-loop containing nucleotide triphosphate hydrolases"/>
    <property type="match status" value="1"/>
</dbReference>
<sequence>MDDKQINPVKEEESPVFLQGYPEVELTEIIRQGEGNPIITLSRNMSAMWDLQARLNDDKGFVYTTNEDKIVSELAAINGSDDLKYLAWENKEVDKINTLVREKIYTNPAKIELGESLIFDEPYQTYFTNQEIKVDKLDIVDMVFNVMMEESPMKVNVVTLKTYVINGKQVDEWDDGKLVWKGIFIIHEDAEKQLNAVLTLMKYSCLNKKLKWTSKNAFEDRFAKVKYNHAITVHKSQGSTYKQAILNVGNINRNPSQKEKTRLFYTGITRASDLLILYNV</sequence>
<dbReference type="InterPro" id="IPR027785">
    <property type="entry name" value="UvrD-like_helicase_C"/>
</dbReference>
<name>A0A141HR67_9CAUD</name>
<evidence type="ECO:0000259" key="1">
    <source>
        <dbReference type="Pfam" id="PF13538"/>
    </source>
</evidence>